<evidence type="ECO:0000256" key="2">
    <source>
        <dbReference type="ARBA" id="ARBA00023027"/>
    </source>
</evidence>
<dbReference type="AlphaFoldDB" id="A0A382VCR8"/>
<dbReference type="InterPro" id="IPR016162">
    <property type="entry name" value="Ald_DH_N"/>
</dbReference>
<sequence>MERNGYSGIFSLLIGRGSTVGEKLINDGRVPLVSFTGSTKMGRHVSETVAKRFGKSILELGGNNCIIVDETADMDMVVPAVVFGAVGTAGQRCTSTRRVIVHDSQYEELILRLLNVYEQVKIGEPLEEGTLMGPLINEEAVHDFENAVQKATISGGDVLYGGTTLEGPGNFVYPTIIRAENEWDIVQEETFAPVLYVIRYFDLDDALKMHNGVPQGLSSSMFTMNIQNAERFL</sequence>
<evidence type="ECO:0000256" key="1">
    <source>
        <dbReference type="ARBA" id="ARBA00023002"/>
    </source>
</evidence>
<dbReference type="GO" id="GO:0004029">
    <property type="term" value="F:aldehyde dehydrogenase (NAD+) activity"/>
    <property type="evidence" value="ECO:0007669"/>
    <property type="project" value="InterPro"/>
</dbReference>
<dbReference type="Gene3D" id="3.40.309.10">
    <property type="entry name" value="Aldehyde Dehydrogenase, Chain A, domain 2"/>
    <property type="match status" value="1"/>
</dbReference>
<dbReference type="Gene3D" id="3.40.605.10">
    <property type="entry name" value="Aldehyde Dehydrogenase, Chain A, domain 1"/>
    <property type="match status" value="1"/>
</dbReference>
<dbReference type="PANTHER" id="PTHR43521">
    <property type="entry name" value="ALPHA-AMINOADIPIC SEMIALDEHYDE DEHYDROGENASE"/>
    <property type="match status" value="1"/>
</dbReference>
<dbReference type="InterPro" id="IPR016161">
    <property type="entry name" value="Ald_DH/histidinol_DH"/>
</dbReference>
<feature type="domain" description="Aldehyde dehydrogenase" evidence="3">
    <location>
        <begin position="8"/>
        <end position="232"/>
    </location>
</feature>
<proteinExistence type="predicted"/>
<evidence type="ECO:0000259" key="3">
    <source>
        <dbReference type="Pfam" id="PF00171"/>
    </source>
</evidence>
<name>A0A382VCR8_9ZZZZ</name>
<dbReference type="Pfam" id="PF00171">
    <property type="entry name" value="Aldedh"/>
    <property type="match status" value="1"/>
</dbReference>
<keyword evidence="1" id="KW-0560">Oxidoreductase</keyword>
<evidence type="ECO:0000313" key="4">
    <source>
        <dbReference type="EMBL" id="SVD43815.1"/>
    </source>
</evidence>
<dbReference type="InterPro" id="IPR016163">
    <property type="entry name" value="Ald_DH_C"/>
</dbReference>
<dbReference type="SUPFAM" id="SSF53720">
    <property type="entry name" value="ALDH-like"/>
    <property type="match status" value="1"/>
</dbReference>
<protein>
    <recommendedName>
        <fullName evidence="3">Aldehyde dehydrogenase domain-containing protein</fullName>
    </recommendedName>
</protein>
<gene>
    <name evidence="4" type="ORF">METZ01_LOCUS396669</name>
</gene>
<reference evidence="4" key="1">
    <citation type="submission" date="2018-05" db="EMBL/GenBank/DDBJ databases">
        <authorList>
            <person name="Lanie J.A."/>
            <person name="Ng W.-L."/>
            <person name="Kazmierczak K.M."/>
            <person name="Andrzejewski T.M."/>
            <person name="Davidsen T.M."/>
            <person name="Wayne K.J."/>
            <person name="Tettelin H."/>
            <person name="Glass J.I."/>
            <person name="Rusch D."/>
            <person name="Podicherti R."/>
            <person name="Tsui H.-C.T."/>
            <person name="Winkler M.E."/>
        </authorList>
    </citation>
    <scope>NUCLEOTIDE SEQUENCE</scope>
</reference>
<dbReference type="InterPro" id="IPR044638">
    <property type="entry name" value="ALDH7A1-like"/>
</dbReference>
<dbReference type="InterPro" id="IPR015590">
    <property type="entry name" value="Aldehyde_DH_dom"/>
</dbReference>
<feature type="non-terminal residue" evidence="4">
    <location>
        <position position="233"/>
    </location>
</feature>
<keyword evidence="2" id="KW-0520">NAD</keyword>
<dbReference type="EMBL" id="UINC01150654">
    <property type="protein sequence ID" value="SVD43815.1"/>
    <property type="molecule type" value="Genomic_DNA"/>
</dbReference>
<organism evidence="4">
    <name type="scientific">marine metagenome</name>
    <dbReference type="NCBI Taxonomy" id="408172"/>
    <lineage>
        <taxon>unclassified sequences</taxon>
        <taxon>metagenomes</taxon>
        <taxon>ecological metagenomes</taxon>
    </lineage>
</organism>
<accession>A0A382VCR8</accession>
<dbReference type="PANTHER" id="PTHR43521:SF1">
    <property type="entry name" value="ALPHA-AMINOADIPIC SEMIALDEHYDE DEHYDROGENASE"/>
    <property type="match status" value="1"/>
</dbReference>